<proteinExistence type="predicted"/>
<sequence length="223" mass="24078">MHVNGTREAELHVVAGTADAPERTSPARRRWTEVEALAGATSFRFGDVNPRTGKPYTWSHFRELPAYAAEVVVGKFDLCAGEWDALVDTWAVDEFVDPEQVFTVDVGAYARSVAGRLSYGEMSLAVAWSGVELPERGASVSREQVLALAALGIRRPGGLLTLCTTEARARDLRRAGDFGAASEIYGGKAREDRAHDLAFSVIPLPAELDEPAEYDSDVVAVVA</sequence>
<dbReference type="EMBL" id="BAABJP010000001">
    <property type="protein sequence ID" value="GAA5145797.1"/>
    <property type="molecule type" value="Genomic_DNA"/>
</dbReference>
<keyword evidence="2" id="KW-1185">Reference proteome</keyword>
<evidence type="ECO:0000313" key="1">
    <source>
        <dbReference type="EMBL" id="GAA5145797.1"/>
    </source>
</evidence>
<accession>A0ABP9PHD6</accession>
<evidence type="ECO:0000313" key="2">
    <source>
        <dbReference type="Proteomes" id="UP001428817"/>
    </source>
</evidence>
<dbReference type="Proteomes" id="UP001428817">
    <property type="component" value="Unassembled WGS sequence"/>
</dbReference>
<reference evidence="2" key="1">
    <citation type="journal article" date="2019" name="Int. J. Syst. Evol. Microbiol.">
        <title>The Global Catalogue of Microorganisms (GCM) 10K type strain sequencing project: providing services to taxonomists for standard genome sequencing and annotation.</title>
        <authorList>
            <consortium name="The Broad Institute Genomics Platform"/>
            <consortium name="The Broad Institute Genome Sequencing Center for Infectious Disease"/>
            <person name="Wu L."/>
            <person name="Ma J."/>
        </authorList>
    </citation>
    <scope>NUCLEOTIDE SEQUENCE [LARGE SCALE GENOMIC DNA]</scope>
    <source>
        <strain evidence="2">JCM 18303</strain>
    </source>
</reference>
<organism evidence="1 2">
    <name type="scientific">Pseudonocardia eucalypti</name>
    <dbReference type="NCBI Taxonomy" id="648755"/>
    <lineage>
        <taxon>Bacteria</taxon>
        <taxon>Bacillati</taxon>
        <taxon>Actinomycetota</taxon>
        <taxon>Actinomycetes</taxon>
        <taxon>Pseudonocardiales</taxon>
        <taxon>Pseudonocardiaceae</taxon>
        <taxon>Pseudonocardia</taxon>
    </lineage>
</organism>
<protein>
    <submittedName>
        <fullName evidence="1">Uncharacterized protein</fullName>
    </submittedName>
</protein>
<name>A0ABP9PHD6_9PSEU</name>
<comment type="caution">
    <text evidence="1">The sequence shown here is derived from an EMBL/GenBank/DDBJ whole genome shotgun (WGS) entry which is preliminary data.</text>
</comment>
<gene>
    <name evidence="1" type="ORF">GCM10023321_04240</name>
</gene>